<evidence type="ECO:0000256" key="3">
    <source>
        <dbReference type="ARBA" id="ARBA00023054"/>
    </source>
</evidence>
<sequence length="789" mass="79246">MADEVLYAADVPARVRLPEREDRLARLSVRISQTGGASSRAPTALMLRFTDPEDALLLYTLEISEDEYHAIKAEHSLLVDFHEFTPKLAELLERCARASAEPHPAFAATLSASPSAPTFAVHETNSFSQLPHLVLKLRPATDTQLKKHLAELVRTLRADGAAARELAAQNGAERARAEAAANEARDALVREQAQREAAARDAAARAAQGLASARERATDDARSAAARAAAELADVRHALGAEAGEARRALGEARAQGEALTAAKHELEMRLAATSARLAAADSELRAARDDAAALRAETATLRTATRRGESEAHAAALELSALTQAVDDRDEIVAKTSALLDAALDAKRTAEASLGETRARLDKAEAKLEHAVNEIGKGNEIIERLQADARASRAKAKLRAAAAAKAESAAAEGRRALDAAALDAERQRAALAEAAAARERAEERAAEAARQLDEAHAQLASNQQVIQWLNREVNDAQLGRASSAASSAALSAAASYRPPAALFGAGAGAGASSGRSAPGAYGGGVGVPAPKWSAAGAATPPPQPQPPGGAPGALPFAKYVSAPAYGGGLNGTGALPFAKYASATANGWHGARAGAGEYGCGQSAGGGFARAGAGVSPGGYGAYGRSVGGYEGLSLGGSSIGGCSARDTTSSFLATPPHAPAVGAPAGSAGSAPSTSGGTEPRPTRRPAGAGAMASPPPAASVGHATTASAAPGAGVAAAAVPRRYAANDGDDDGDGDGGADFLFSTPAAAGGAKAASAGPNWVAAALGSAGLPSACLGVEYATAQGVA</sequence>
<dbReference type="OrthoDB" id="49058at2759"/>
<dbReference type="PANTHER" id="PTHR44281:SF2">
    <property type="entry name" value="SPINDLE ASSEMBLY ABNORMAL PROTEIN 6 HOMOLOG"/>
    <property type="match status" value="1"/>
</dbReference>
<dbReference type="OMA" id="KHDSMES"/>
<dbReference type="CDD" id="cd10142">
    <property type="entry name" value="HD_SAS6_N"/>
    <property type="match status" value="1"/>
</dbReference>
<feature type="compositionally biased region" description="Pro residues" evidence="7">
    <location>
        <begin position="540"/>
        <end position="550"/>
    </location>
</feature>
<dbReference type="AlphaFoldDB" id="A0A8J6CFA3"/>
<evidence type="ECO:0000256" key="6">
    <source>
        <dbReference type="SAM" id="Coils"/>
    </source>
</evidence>
<feature type="region of interest" description="Disordered" evidence="7">
    <location>
        <begin position="652"/>
        <end position="708"/>
    </location>
</feature>
<evidence type="ECO:0000256" key="1">
    <source>
        <dbReference type="ARBA" id="ARBA00004300"/>
    </source>
</evidence>
<gene>
    <name evidence="9" type="ORF">KFE25_002735</name>
</gene>
<evidence type="ECO:0000259" key="8">
    <source>
        <dbReference type="Pfam" id="PF16531"/>
    </source>
</evidence>
<feature type="region of interest" description="Disordered" evidence="7">
    <location>
        <begin position="533"/>
        <end position="552"/>
    </location>
</feature>
<dbReference type="Gene3D" id="2.170.210.20">
    <property type="entry name" value="Spindle assembly abnormal protein 6, N-terminal domain"/>
    <property type="match status" value="1"/>
</dbReference>
<feature type="compositionally biased region" description="Low complexity" evidence="7">
    <location>
        <begin position="655"/>
        <end position="680"/>
    </location>
</feature>
<evidence type="ECO:0000313" key="9">
    <source>
        <dbReference type="EMBL" id="KAG8465428.1"/>
    </source>
</evidence>
<comment type="subcellular location">
    <subcellularLocation>
        <location evidence="1">Cytoplasm</location>
        <location evidence="1">Cytoskeleton</location>
        <location evidence="1">Microtubule organizing center</location>
        <location evidence="1">Centrosome</location>
    </subcellularLocation>
</comment>
<protein>
    <recommendedName>
        <fullName evidence="8">Spindle assembly abnormal protein 6 N-terminal domain-containing protein</fullName>
    </recommendedName>
</protein>
<dbReference type="InterPro" id="IPR038558">
    <property type="entry name" value="SAS-6_N_sf"/>
</dbReference>
<dbReference type="PANTHER" id="PTHR44281">
    <property type="entry name" value="SPINDLE ASSEMBLY ABNORMAL PROTEIN 6 HOMOLOG"/>
    <property type="match status" value="1"/>
</dbReference>
<evidence type="ECO:0000256" key="5">
    <source>
        <dbReference type="ARBA" id="ARBA00023306"/>
    </source>
</evidence>
<keyword evidence="2" id="KW-0963">Cytoplasm</keyword>
<reference evidence="9" key="1">
    <citation type="submission" date="2021-05" db="EMBL/GenBank/DDBJ databases">
        <title>The genome of the haptophyte Pavlova lutheri (Diacronema luteri, Pavlovales) - a model for lipid biosynthesis in eukaryotic algae.</title>
        <authorList>
            <person name="Hulatt C.J."/>
            <person name="Posewitz M.C."/>
        </authorList>
    </citation>
    <scope>NUCLEOTIDE SEQUENCE</scope>
    <source>
        <strain evidence="9">NIVA-4/92</strain>
    </source>
</reference>
<evidence type="ECO:0000313" key="10">
    <source>
        <dbReference type="Proteomes" id="UP000751190"/>
    </source>
</evidence>
<evidence type="ECO:0000256" key="2">
    <source>
        <dbReference type="ARBA" id="ARBA00022490"/>
    </source>
</evidence>
<evidence type="ECO:0000256" key="7">
    <source>
        <dbReference type="SAM" id="MobiDB-lite"/>
    </source>
</evidence>
<evidence type="ECO:0000256" key="4">
    <source>
        <dbReference type="ARBA" id="ARBA00023212"/>
    </source>
</evidence>
<dbReference type="InterPro" id="IPR032396">
    <property type="entry name" value="SAS-6_N"/>
</dbReference>
<feature type="coiled-coil region" evidence="6">
    <location>
        <begin position="423"/>
        <end position="459"/>
    </location>
</feature>
<name>A0A8J6CFA3_DIALT</name>
<proteinExistence type="predicted"/>
<feature type="coiled-coil region" evidence="6">
    <location>
        <begin position="348"/>
        <end position="375"/>
    </location>
</feature>
<feature type="coiled-coil region" evidence="6">
    <location>
        <begin position="264"/>
        <end position="298"/>
    </location>
</feature>
<dbReference type="Proteomes" id="UP000751190">
    <property type="component" value="Unassembled WGS sequence"/>
</dbReference>
<keyword evidence="5" id="KW-0131">Cell cycle</keyword>
<keyword evidence="10" id="KW-1185">Reference proteome</keyword>
<organism evidence="9 10">
    <name type="scientific">Diacronema lutheri</name>
    <name type="common">Unicellular marine alga</name>
    <name type="synonym">Monochrysis lutheri</name>
    <dbReference type="NCBI Taxonomy" id="2081491"/>
    <lineage>
        <taxon>Eukaryota</taxon>
        <taxon>Haptista</taxon>
        <taxon>Haptophyta</taxon>
        <taxon>Pavlovophyceae</taxon>
        <taxon>Pavlovales</taxon>
        <taxon>Pavlovaceae</taxon>
        <taxon>Diacronema</taxon>
    </lineage>
</organism>
<feature type="coiled-coil region" evidence="6">
    <location>
        <begin position="174"/>
        <end position="201"/>
    </location>
</feature>
<dbReference type="GO" id="GO:0005813">
    <property type="term" value="C:centrosome"/>
    <property type="evidence" value="ECO:0007669"/>
    <property type="project" value="UniProtKB-SubCell"/>
</dbReference>
<dbReference type="Pfam" id="PF16531">
    <property type="entry name" value="SAS-6_N"/>
    <property type="match status" value="1"/>
</dbReference>
<feature type="domain" description="Spindle assembly abnormal protein 6 N-terminal" evidence="8">
    <location>
        <begin position="6"/>
        <end position="137"/>
    </location>
</feature>
<dbReference type="EMBL" id="JAGTXO010000010">
    <property type="protein sequence ID" value="KAG8465428.1"/>
    <property type="molecule type" value="Genomic_DNA"/>
</dbReference>
<accession>A0A8J6CFA3</accession>
<keyword evidence="3 6" id="KW-0175">Coiled coil</keyword>
<comment type="caution">
    <text evidence="9">The sequence shown here is derived from an EMBL/GenBank/DDBJ whole genome shotgun (WGS) entry which is preliminary data.</text>
</comment>
<keyword evidence="4" id="KW-0206">Cytoskeleton</keyword>